<dbReference type="SUPFAM" id="SSF47413">
    <property type="entry name" value="lambda repressor-like DNA-binding domains"/>
    <property type="match status" value="1"/>
</dbReference>
<feature type="coiled-coil region" evidence="1">
    <location>
        <begin position="94"/>
        <end position="128"/>
    </location>
</feature>
<gene>
    <name evidence="3" type="ORF">EZS27_013491</name>
</gene>
<reference evidence="3" key="1">
    <citation type="submission" date="2019-03" db="EMBL/GenBank/DDBJ databases">
        <title>Single cell metagenomics reveals metabolic interactions within the superorganism composed of flagellate Streblomastix strix and complex community of Bacteroidetes bacteria on its surface.</title>
        <authorList>
            <person name="Treitli S.C."/>
            <person name="Kolisko M."/>
            <person name="Husnik F."/>
            <person name="Keeling P."/>
            <person name="Hampl V."/>
        </authorList>
    </citation>
    <scope>NUCLEOTIDE SEQUENCE</scope>
    <source>
        <strain evidence="3">STM</strain>
    </source>
</reference>
<protein>
    <recommendedName>
        <fullName evidence="2">HTH cro/C1-type domain-containing protein</fullName>
    </recommendedName>
</protein>
<dbReference type="InterPro" id="IPR010982">
    <property type="entry name" value="Lambda_DNA-bd_dom_sf"/>
</dbReference>
<comment type="caution">
    <text evidence="3">The sequence shown here is derived from an EMBL/GenBank/DDBJ whole genome shotgun (WGS) entry which is preliminary data.</text>
</comment>
<name>A0A5J4RX36_9ZZZZ</name>
<dbReference type="SMART" id="SM00530">
    <property type="entry name" value="HTH_XRE"/>
    <property type="match status" value="1"/>
</dbReference>
<dbReference type="EMBL" id="SNRY01000610">
    <property type="protein sequence ID" value="KAA6338516.1"/>
    <property type="molecule type" value="Genomic_DNA"/>
</dbReference>
<organism evidence="3">
    <name type="scientific">termite gut metagenome</name>
    <dbReference type="NCBI Taxonomy" id="433724"/>
    <lineage>
        <taxon>unclassified sequences</taxon>
        <taxon>metagenomes</taxon>
        <taxon>organismal metagenomes</taxon>
    </lineage>
</organism>
<evidence type="ECO:0000256" key="1">
    <source>
        <dbReference type="SAM" id="Coils"/>
    </source>
</evidence>
<dbReference type="GO" id="GO:0003677">
    <property type="term" value="F:DNA binding"/>
    <property type="evidence" value="ECO:0007669"/>
    <property type="project" value="InterPro"/>
</dbReference>
<dbReference type="AlphaFoldDB" id="A0A5J4RX36"/>
<dbReference type="CDD" id="cd00093">
    <property type="entry name" value="HTH_XRE"/>
    <property type="match status" value="1"/>
</dbReference>
<feature type="domain" description="HTH cro/C1-type" evidence="2">
    <location>
        <begin position="7"/>
        <end position="60"/>
    </location>
</feature>
<accession>A0A5J4RX36</accession>
<proteinExistence type="predicted"/>
<dbReference type="InterPro" id="IPR001387">
    <property type="entry name" value="Cro/C1-type_HTH"/>
</dbReference>
<keyword evidence="1" id="KW-0175">Coiled coil</keyword>
<dbReference type="Pfam" id="PF01381">
    <property type="entry name" value="HTH_3"/>
    <property type="match status" value="1"/>
</dbReference>
<dbReference type="PROSITE" id="PS50943">
    <property type="entry name" value="HTH_CROC1"/>
    <property type="match status" value="1"/>
</dbReference>
<evidence type="ECO:0000313" key="3">
    <source>
        <dbReference type="EMBL" id="KAA6338516.1"/>
    </source>
</evidence>
<evidence type="ECO:0000259" key="2">
    <source>
        <dbReference type="PROSITE" id="PS50943"/>
    </source>
</evidence>
<sequence length="128" mass="14496">MANFQLIRDLAEKRKITLREIADRVGISVDGIQKIMRKRSTSTKTIENIARILEVPVGIFFDGFESTGNYSIADNGSATSIYGNANVKKSINKNDNKDKEIEHLKALLEEKEKALQDKERTIQILMNK</sequence>
<dbReference type="Gene3D" id="1.10.260.40">
    <property type="entry name" value="lambda repressor-like DNA-binding domains"/>
    <property type="match status" value="1"/>
</dbReference>